<dbReference type="GO" id="GO:0005524">
    <property type="term" value="F:ATP binding"/>
    <property type="evidence" value="ECO:0007669"/>
    <property type="project" value="UniProtKB-UniRule"/>
</dbReference>
<feature type="domain" description="ATP-grasp" evidence="2">
    <location>
        <begin position="11"/>
        <end position="72"/>
    </location>
</feature>
<name>A0A7S2Q8U3_9DINO</name>
<dbReference type="EMBL" id="HBGW01084468">
    <property type="protein sequence ID" value="CAD9635711.1"/>
    <property type="molecule type" value="Transcribed_RNA"/>
</dbReference>
<dbReference type="InterPro" id="IPR011761">
    <property type="entry name" value="ATP-grasp"/>
</dbReference>
<organism evidence="3">
    <name type="scientific">Zooxanthella nutricula</name>
    <dbReference type="NCBI Taxonomy" id="1333877"/>
    <lineage>
        <taxon>Eukaryota</taxon>
        <taxon>Sar</taxon>
        <taxon>Alveolata</taxon>
        <taxon>Dinophyceae</taxon>
        <taxon>Peridiniales</taxon>
        <taxon>Peridiniales incertae sedis</taxon>
        <taxon>Zooxanthella</taxon>
    </lineage>
</organism>
<sequence>MLSALEGIGAATGYTGVVGAEFLISRDPETGVMIGDEATLLEINARFSGGIHSTLGSGFIQDYMGLLAALVEGTPSCALPLRNEWPLVRSDGHEPQSDFLAYNPMGWCVRNLGQLATVRHMFV</sequence>
<accession>A0A7S2Q8U3</accession>
<evidence type="ECO:0000313" key="3">
    <source>
        <dbReference type="EMBL" id="CAD9635711.1"/>
    </source>
</evidence>
<evidence type="ECO:0000259" key="2">
    <source>
        <dbReference type="PROSITE" id="PS50975"/>
    </source>
</evidence>
<reference evidence="3" key="1">
    <citation type="submission" date="2021-01" db="EMBL/GenBank/DDBJ databases">
        <authorList>
            <person name="Corre E."/>
            <person name="Pelletier E."/>
            <person name="Niang G."/>
            <person name="Scheremetjew M."/>
            <person name="Finn R."/>
            <person name="Kale V."/>
            <person name="Holt S."/>
            <person name="Cochrane G."/>
            <person name="Meng A."/>
            <person name="Brown T."/>
            <person name="Cohen L."/>
        </authorList>
    </citation>
    <scope>NUCLEOTIDE SEQUENCE</scope>
    <source>
        <strain evidence="3">RCC3387</strain>
    </source>
</reference>
<gene>
    <name evidence="3" type="ORF">BRAN1462_LOCUS53533</name>
</gene>
<protein>
    <recommendedName>
        <fullName evidence="2">ATP-grasp domain-containing protein</fullName>
    </recommendedName>
</protein>
<evidence type="ECO:0000256" key="1">
    <source>
        <dbReference type="PROSITE-ProRule" id="PRU00409"/>
    </source>
</evidence>
<keyword evidence="1" id="KW-0067">ATP-binding</keyword>
<dbReference type="SUPFAM" id="SSF56059">
    <property type="entry name" value="Glutathione synthetase ATP-binding domain-like"/>
    <property type="match status" value="1"/>
</dbReference>
<keyword evidence="1" id="KW-0547">Nucleotide-binding</keyword>
<dbReference type="PROSITE" id="PS50975">
    <property type="entry name" value="ATP_GRASP"/>
    <property type="match status" value="1"/>
</dbReference>
<dbReference type="AlphaFoldDB" id="A0A7S2Q8U3"/>
<dbReference type="GO" id="GO:0046872">
    <property type="term" value="F:metal ion binding"/>
    <property type="evidence" value="ECO:0007669"/>
    <property type="project" value="InterPro"/>
</dbReference>
<proteinExistence type="predicted"/>